<keyword evidence="2" id="KW-1185">Reference proteome</keyword>
<comment type="caution">
    <text evidence="1">The sequence shown here is derived from an EMBL/GenBank/DDBJ whole genome shotgun (WGS) entry which is preliminary data.</text>
</comment>
<evidence type="ECO:0000313" key="2">
    <source>
        <dbReference type="Proteomes" id="UP001234297"/>
    </source>
</evidence>
<gene>
    <name evidence="1" type="ORF">MRB53_018713</name>
</gene>
<accession>A0ACC2M8R8</accession>
<organism evidence="1 2">
    <name type="scientific">Persea americana</name>
    <name type="common">Avocado</name>
    <dbReference type="NCBI Taxonomy" id="3435"/>
    <lineage>
        <taxon>Eukaryota</taxon>
        <taxon>Viridiplantae</taxon>
        <taxon>Streptophyta</taxon>
        <taxon>Embryophyta</taxon>
        <taxon>Tracheophyta</taxon>
        <taxon>Spermatophyta</taxon>
        <taxon>Magnoliopsida</taxon>
        <taxon>Magnoliidae</taxon>
        <taxon>Laurales</taxon>
        <taxon>Lauraceae</taxon>
        <taxon>Persea</taxon>
    </lineage>
</organism>
<dbReference type="Proteomes" id="UP001234297">
    <property type="component" value="Chromosome 5"/>
</dbReference>
<protein>
    <submittedName>
        <fullName evidence="1">Uncharacterized protein</fullName>
    </submittedName>
</protein>
<dbReference type="EMBL" id="CM056813">
    <property type="protein sequence ID" value="KAJ8642019.1"/>
    <property type="molecule type" value="Genomic_DNA"/>
</dbReference>
<name>A0ACC2M8R8_PERAE</name>
<evidence type="ECO:0000313" key="1">
    <source>
        <dbReference type="EMBL" id="KAJ8642019.1"/>
    </source>
</evidence>
<reference evidence="1 2" key="1">
    <citation type="journal article" date="2022" name="Hortic Res">
        <title>A haplotype resolved chromosomal level avocado genome allows analysis of novel avocado genes.</title>
        <authorList>
            <person name="Nath O."/>
            <person name="Fletcher S.J."/>
            <person name="Hayward A."/>
            <person name="Shaw L.M."/>
            <person name="Masouleh A.K."/>
            <person name="Furtado A."/>
            <person name="Henry R.J."/>
            <person name="Mitter N."/>
        </authorList>
    </citation>
    <scope>NUCLEOTIDE SEQUENCE [LARGE SCALE GENOMIC DNA]</scope>
    <source>
        <strain evidence="2">cv. Hass</strain>
    </source>
</reference>
<sequence length="187" mass="20646">MGGPPKCLWLWSSCQPRHLKFVIKAARHVRMNGELVCLRHLVVSTRERWAQGTVLGGASAFVILTKKKKGECHAFFVTPARTGTNQRIKLVVIDASSGYFVAPFQGSSGAATREVAGVAQSADTRRRENRFEIKGEKFKCFRSGFGREKIRFLGEEMGDLGGFGKFTDLARGGLEEQDLQVERGGNP</sequence>
<proteinExistence type="predicted"/>